<dbReference type="EMBL" id="JACEMZ010000049">
    <property type="protein sequence ID" value="MBA4452854.1"/>
    <property type="molecule type" value="Genomic_DNA"/>
</dbReference>
<accession>A0AC60VZ66</accession>
<name>A0AC60VZ66_9ARCH</name>
<protein>
    <submittedName>
        <fullName evidence="1">Uncharacterized protein</fullName>
    </submittedName>
</protein>
<evidence type="ECO:0000313" key="1">
    <source>
        <dbReference type="EMBL" id="MBA4452854.1"/>
    </source>
</evidence>
<sequence>MIMTINSKAQITSSEPENHPQYLKFQRLLDQYFEIINDEEKRIRKFLELTEQSQKLEQMGIFPRRES</sequence>
<organism evidence="1 2">
    <name type="scientific">Candidatus Nitrosomaritimum aestuariumsis</name>
    <dbReference type="NCBI Taxonomy" id="3342354"/>
    <lineage>
        <taxon>Archaea</taxon>
        <taxon>Nitrososphaerota</taxon>
        <taxon>Nitrososphaeria</taxon>
        <taxon>Nitrosopumilales</taxon>
        <taxon>Nitrosopumilaceae</taxon>
        <taxon>Candidatus Nitrosomaritimum</taxon>
    </lineage>
</organism>
<reference evidence="1 2" key="1">
    <citation type="journal article" date="2020" name="Appl. Environ. Microbiol.">
        <title>Genomic Characteristics of a Novel Species of Ammonia-Oxidizing Archaea from the Jiulong River Estuary.</title>
        <authorList>
            <person name="Zou D."/>
            <person name="Wan R."/>
            <person name="Han L."/>
            <person name="Xu M.N."/>
            <person name="Liu Y."/>
            <person name="Liu H."/>
            <person name="Kao S.J."/>
            <person name="Li M."/>
        </authorList>
    </citation>
    <scope>NUCLEOTIDE SEQUENCE [LARGE SCALE GENOMIC DNA]</scope>
    <source>
        <strain evidence="1">W1bin1</strain>
    </source>
</reference>
<comment type="caution">
    <text evidence="1">The sequence shown here is derived from an EMBL/GenBank/DDBJ whole genome shotgun (WGS) entry which is preliminary data.</text>
</comment>
<proteinExistence type="predicted"/>
<gene>
    <name evidence="1" type="ORF">H2B03_06790</name>
</gene>
<evidence type="ECO:0000313" key="2">
    <source>
        <dbReference type="Proteomes" id="UP000559653"/>
    </source>
</evidence>
<dbReference type="Proteomes" id="UP000559653">
    <property type="component" value="Unassembled WGS sequence"/>
</dbReference>